<gene>
    <name evidence="1" type="ORF">BJ970_001978</name>
</gene>
<evidence type="ECO:0000313" key="2">
    <source>
        <dbReference type="Proteomes" id="UP000584374"/>
    </source>
</evidence>
<reference evidence="1 2" key="1">
    <citation type="submission" date="2020-08" db="EMBL/GenBank/DDBJ databases">
        <title>Sequencing the genomes of 1000 actinobacteria strains.</title>
        <authorList>
            <person name="Klenk H.-P."/>
        </authorList>
    </citation>
    <scope>NUCLEOTIDE SEQUENCE [LARGE SCALE GENOMIC DNA]</scope>
    <source>
        <strain evidence="1 2">DSM 45584</strain>
    </source>
</reference>
<dbReference type="AlphaFoldDB" id="A0A840Q202"/>
<protein>
    <submittedName>
        <fullName evidence="1">Uncharacterized protein</fullName>
    </submittedName>
</protein>
<name>A0A840Q202_9PSEU</name>
<comment type="caution">
    <text evidence="1">The sequence shown here is derived from an EMBL/GenBank/DDBJ whole genome shotgun (WGS) entry which is preliminary data.</text>
</comment>
<dbReference type="Proteomes" id="UP000584374">
    <property type="component" value="Unassembled WGS sequence"/>
</dbReference>
<accession>A0A840Q202</accession>
<evidence type="ECO:0000313" key="1">
    <source>
        <dbReference type="EMBL" id="MBB5154444.1"/>
    </source>
</evidence>
<dbReference type="EMBL" id="JACHIW010000001">
    <property type="protein sequence ID" value="MBB5154444.1"/>
    <property type="molecule type" value="Genomic_DNA"/>
</dbReference>
<proteinExistence type="predicted"/>
<keyword evidence="2" id="KW-1185">Reference proteome</keyword>
<sequence length="104" mass="10781">MPIFVTVEPDSGTRAECLIYATGTPMLAIHDPSASVMVTVGQSPESAARAAGFAAQLVRAGQQFEHEARRCAGLASGITAAGSLNTGPLVCEVPVSQWPREEPS</sequence>
<organism evidence="1 2">
    <name type="scientific">Saccharopolyspora phatthalungensis</name>
    <dbReference type="NCBI Taxonomy" id="664693"/>
    <lineage>
        <taxon>Bacteria</taxon>
        <taxon>Bacillati</taxon>
        <taxon>Actinomycetota</taxon>
        <taxon>Actinomycetes</taxon>
        <taxon>Pseudonocardiales</taxon>
        <taxon>Pseudonocardiaceae</taxon>
        <taxon>Saccharopolyspora</taxon>
    </lineage>
</organism>